<comment type="caution">
    <text evidence="1">The sequence shown here is derived from an EMBL/GenBank/DDBJ whole genome shotgun (WGS) entry which is preliminary data.</text>
</comment>
<keyword evidence="2" id="KW-1185">Reference proteome</keyword>
<dbReference type="EMBL" id="AYKW01000004">
    <property type="protein sequence ID" value="PIL34886.1"/>
    <property type="molecule type" value="Genomic_DNA"/>
</dbReference>
<sequence>MSFVRGPPHLASTIRRLDGIIDNNHPGLSSCLLADRILLPEEREHAEQCRISGDMLTRVSDVQCSAFRPCQLDSKHLGIGEKEHTR</sequence>
<evidence type="ECO:0000313" key="2">
    <source>
        <dbReference type="Proteomes" id="UP000230002"/>
    </source>
</evidence>
<gene>
    <name evidence="1" type="ORF">GSI_02673</name>
</gene>
<evidence type="ECO:0000313" key="1">
    <source>
        <dbReference type="EMBL" id="PIL34886.1"/>
    </source>
</evidence>
<reference evidence="1 2" key="1">
    <citation type="journal article" date="2015" name="Sci. Rep.">
        <title>Chromosome-level genome map provides insights into diverse defense mechanisms in the medicinal fungus Ganoderma sinense.</title>
        <authorList>
            <person name="Zhu Y."/>
            <person name="Xu J."/>
            <person name="Sun C."/>
            <person name="Zhou S."/>
            <person name="Xu H."/>
            <person name="Nelson D.R."/>
            <person name="Qian J."/>
            <person name="Song J."/>
            <person name="Luo H."/>
            <person name="Xiang L."/>
            <person name="Li Y."/>
            <person name="Xu Z."/>
            <person name="Ji A."/>
            <person name="Wang L."/>
            <person name="Lu S."/>
            <person name="Hayward A."/>
            <person name="Sun W."/>
            <person name="Li X."/>
            <person name="Schwartz D.C."/>
            <person name="Wang Y."/>
            <person name="Chen S."/>
        </authorList>
    </citation>
    <scope>NUCLEOTIDE SEQUENCE [LARGE SCALE GENOMIC DNA]</scope>
    <source>
        <strain evidence="1 2">ZZ0214-1</strain>
    </source>
</reference>
<dbReference type="AlphaFoldDB" id="A0A2G8SM91"/>
<proteinExistence type="predicted"/>
<accession>A0A2G8SM91</accession>
<dbReference type="Proteomes" id="UP000230002">
    <property type="component" value="Unassembled WGS sequence"/>
</dbReference>
<protein>
    <submittedName>
        <fullName evidence="1">Uncharacterized protein</fullName>
    </submittedName>
</protein>
<name>A0A2G8SM91_9APHY</name>
<organism evidence="1 2">
    <name type="scientific">Ganoderma sinense ZZ0214-1</name>
    <dbReference type="NCBI Taxonomy" id="1077348"/>
    <lineage>
        <taxon>Eukaryota</taxon>
        <taxon>Fungi</taxon>
        <taxon>Dikarya</taxon>
        <taxon>Basidiomycota</taxon>
        <taxon>Agaricomycotina</taxon>
        <taxon>Agaricomycetes</taxon>
        <taxon>Polyporales</taxon>
        <taxon>Polyporaceae</taxon>
        <taxon>Ganoderma</taxon>
    </lineage>
</organism>